<dbReference type="InterPro" id="IPR008283">
    <property type="entry name" value="Peptidase_M17_N"/>
</dbReference>
<keyword evidence="2 10" id="KW-0031">Aminopeptidase</keyword>
<evidence type="ECO:0000313" key="11">
    <source>
        <dbReference type="Proteomes" id="UP000824201"/>
    </source>
</evidence>
<dbReference type="InterPro" id="IPR000819">
    <property type="entry name" value="Peptidase_M17_C"/>
</dbReference>
<evidence type="ECO:0000256" key="4">
    <source>
        <dbReference type="ARBA" id="ARBA00022801"/>
    </source>
</evidence>
<dbReference type="Proteomes" id="UP000824201">
    <property type="component" value="Unassembled WGS sequence"/>
</dbReference>
<accession>A0A9D1EGB7</accession>
<dbReference type="CDD" id="cd00433">
    <property type="entry name" value="Peptidase_M17"/>
    <property type="match status" value="1"/>
</dbReference>
<evidence type="ECO:0000256" key="8">
    <source>
        <dbReference type="ARBA" id="ARBA00050061"/>
    </source>
</evidence>
<evidence type="ECO:0000313" key="10">
    <source>
        <dbReference type="EMBL" id="HIR89814.1"/>
    </source>
</evidence>
<proteinExistence type="inferred from homology"/>
<comment type="function">
    <text evidence="6">Presumably involved in the processing and regular turnover of intracellular proteins. Catalyzes the removal of unsubstituted N-terminal amino acids from various peptides.</text>
</comment>
<comment type="caution">
    <text evidence="10">The sequence shown here is derived from an EMBL/GenBank/DDBJ whole genome shotgun (WGS) entry which is preliminary data.</text>
</comment>
<dbReference type="AlphaFoldDB" id="A0A9D1EGB7"/>
<dbReference type="PRINTS" id="PR00481">
    <property type="entry name" value="LAMNOPPTDASE"/>
</dbReference>
<organism evidence="10 11">
    <name type="scientific">Candidatus Fimimorpha faecalis</name>
    <dbReference type="NCBI Taxonomy" id="2840824"/>
    <lineage>
        <taxon>Bacteria</taxon>
        <taxon>Bacillati</taxon>
        <taxon>Bacillota</taxon>
        <taxon>Clostridia</taxon>
        <taxon>Eubacteriales</taxon>
        <taxon>Candidatus Fimimorpha</taxon>
    </lineage>
</organism>
<evidence type="ECO:0000256" key="7">
    <source>
        <dbReference type="ARBA" id="ARBA00050021"/>
    </source>
</evidence>
<evidence type="ECO:0000259" key="9">
    <source>
        <dbReference type="PROSITE" id="PS00631"/>
    </source>
</evidence>
<dbReference type="Gene3D" id="3.40.220.10">
    <property type="entry name" value="Leucine Aminopeptidase, subunit E, domain 1"/>
    <property type="match status" value="1"/>
</dbReference>
<dbReference type="PROSITE" id="PS00631">
    <property type="entry name" value="CYTOSOL_AP"/>
    <property type="match status" value="1"/>
</dbReference>
<dbReference type="Pfam" id="PF02789">
    <property type="entry name" value="Peptidase_M17_N"/>
    <property type="match status" value="1"/>
</dbReference>
<dbReference type="NCBIfam" id="NF002083">
    <property type="entry name" value="PRK00913.3-5"/>
    <property type="match status" value="1"/>
</dbReference>
<keyword evidence="4 10" id="KW-0378">Hydrolase</keyword>
<name>A0A9D1EGB7_9FIRM</name>
<dbReference type="InterPro" id="IPR011356">
    <property type="entry name" value="Leucine_aapep/pepB"/>
</dbReference>
<dbReference type="GO" id="GO:0070006">
    <property type="term" value="F:metalloaminopeptidase activity"/>
    <property type="evidence" value="ECO:0007669"/>
    <property type="project" value="InterPro"/>
</dbReference>
<evidence type="ECO:0000256" key="5">
    <source>
        <dbReference type="ARBA" id="ARBA00033172"/>
    </source>
</evidence>
<dbReference type="Pfam" id="PF00883">
    <property type="entry name" value="Peptidase_M17"/>
    <property type="match status" value="1"/>
</dbReference>
<evidence type="ECO:0000256" key="2">
    <source>
        <dbReference type="ARBA" id="ARBA00022438"/>
    </source>
</evidence>
<sequence>MITVTENSKDTEIEICGMFEEEKNEMVPLFYGKEGEIYIFPSQNQLKLVIGLGKEEKLTIHKIRNWYAKAIKEIKKYPIKTIQLNGIETDKLNKKVILKAMLEGIYLADYSYKGYRTNSKSQIDREIILNGFEDVQELKNMVEQIKNLAESINQARDMILEPANLLFSQTLADRVKQIAEESGLECTILNEEEIKELGMNAFLAVAKGSSHPPKLIVLRYYNSNGPVLGLVGKGIMYDTGGYCLKSGVSLQHAKGDMAGAATAIAIMRALAKNRCTVNIVAVIACCDNVIAGNSYLPGDVVTSMSKKTIEILNTDAEGRLTLADALSYIIEVEKVDQVIDIATLTGMAGRTFGSLYTPAFTNNDTFFMQFMQAAEKAGEDYWKMPCDPRYHSYIESKVADIKNTGEAGTITAAMFLKEFVKDTPWIHLDIAATAQQKPAVFEYAADCPSGIAIRTIYEMVQQEPISSL</sequence>
<dbReference type="SUPFAM" id="SSF52949">
    <property type="entry name" value="Macro domain-like"/>
    <property type="match status" value="1"/>
</dbReference>
<dbReference type="SUPFAM" id="SSF53187">
    <property type="entry name" value="Zn-dependent exopeptidases"/>
    <property type="match status" value="1"/>
</dbReference>
<dbReference type="EMBL" id="DVHN01000181">
    <property type="protein sequence ID" value="HIR89814.1"/>
    <property type="molecule type" value="Genomic_DNA"/>
</dbReference>
<dbReference type="GO" id="GO:0005737">
    <property type="term" value="C:cytoplasm"/>
    <property type="evidence" value="ECO:0007669"/>
    <property type="project" value="InterPro"/>
</dbReference>
<evidence type="ECO:0000256" key="6">
    <source>
        <dbReference type="ARBA" id="ARBA00049972"/>
    </source>
</evidence>
<evidence type="ECO:0000256" key="3">
    <source>
        <dbReference type="ARBA" id="ARBA00022670"/>
    </source>
</evidence>
<feature type="domain" description="Cytosol aminopeptidase" evidence="9">
    <location>
        <begin position="313"/>
        <end position="320"/>
    </location>
</feature>
<dbReference type="PANTHER" id="PTHR11963:SF23">
    <property type="entry name" value="CYTOSOL AMINOPEPTIDASE"/>
    <property type="match status" value="1"/>
</dbReference>
<reference evidence="10" key="2">
    <citation type="journal article" date="2021" name="PeerJ">
        <title>Extensive microbial diversity within the chicken gut microbiome revealed by metagenomics and culture.</title>
        <authorList>
            <person name="Gilroy R."/>
            <person name="Ravi A."/>
            <person name="Getino M."/>
            <person name="Pursley I."/>
            <person name="Horton D.L."/>
            <person name="Alikhan N.F."/>
            <person name="Baker D."/>
            <person name="Gharbi K."/>
            <person name="Hall N."/>
            <person name="Watson M."/>
            <person name="Adriaenssens E.M."/>
            <person name="Foster-Nyarko E."/>
            <person name="Jarju S."/>
            <person name="Secka A."/>
            <person name="Antonio M."/>
            <person name="Oren A."/>
            <person name="Chaudhuri R.R."/>
            <person name="La Ragione R."/>
            <person name="Hildebrand F."/>
            <person name="Pallen M.J."/>
        </authorList>
    </citation>
    <scope>NUCLEOTIDE SEQUENCE</scope>
    <source>
        <strain evidence="10">ChiW13-3771</strain>
    </source>
</reference>
<dbReference type="PANTHER" id="PTHR11963">
    <property type="entry name" value="LEUCINE AMINOPEPTIDASE-RELATED"/>
    <property type="match status" value="1"/>
</dbReference>
<protein>
    <recommendedName>
        <fullName evidence="7">Probable cytosol aminopeptidase</fullName>
    </recommendedName>
    <alternativeName>
        <fullName evidence="8">Leucine aminopeptidase</fullName>
    </alternativeName>
    <alternativeName>
        <fullName evidence="5">Leucyl aminopeptidase</fullName>
    </alternativeName>
</protein>
<keyword evidence="3" id="KW-0645">Protease</keyword>
<dbReference type="GO" id="GO:0006508">
    <property type="term" value="P:proteolysis"/>
    <property type="evidence" value="ECO:0007669"/>
    <property type="project" value="UniProtKB-KW"/>
</dbReference>
<comment type="similarity">
    <text evidence="1">Belongs to the peptidase M17 family.</text>
</comment>
<gene>
    <name evidence="10" type="ORF">IAC96_12790</name>
</gene>
<dbReference type="InterPro" id="IPR043472">
    <property type="entry name" value="Macro_dom-like"/>
</dbReference>
<dbReference type="GO" id="GO:0030145">
    <property type="term" value="F:manganese ion binding"/>
    <property type="evidence" value="ECO:0007669"/>
    <property type="project" value="InterPro"/>
</dbReference>
<evidence type="ECO:0000256" key="1">
    <source>
        <dbReference type="ARBA" id="ARBA00009528"/>
    </source>
</evidence>
<dbReference type="Gene3D" id="3.40.630.10">
    <property type="entry name" value="Zn peptidases"/>
    <property type="match status" value="1"/>
</dbReference>
<reference evidence="10" key="1">
    <citation type="submission" date="2020-10" db="EMBL/GenBank/DDBJ databases">
        <authorList>
            <person name="Gilroy R."/>
        </authorList>
    </citation>
    <scope>NUCLEOTIDE SEQUENCE</scope>
    <source>
        <strain evidence="10">ChiW13-3771</strain>
    </source>
</reference>